<gene>
    <name evidence="1" type="ORF">WCD58_18055</name>
</gene>
<proteinExistence type="predicted"/>
<accession>A0ABU8M9E9</accession>
<dbReference type="SUPFAM" id="SSF55961">
    <property type="entry name" value="Bet v1-like"/>
    <property type="match status" value="1"/>
</dbReference>
<sequence length="171" mass="18346">MPRRITHRATWDAPAEEVYAELVDADHLRERLAELGGNDPALLEHAVDDSGARLRLRHSVPVEFLPSVVRRFTGDDLVLDRVETWTPRGGGGYDGTFEVTVRGLPGTMSGTQRLSDDGAGSVSEVEGQAAVSVPMVGGKIEGVVVEQVGNLLDAEDAFTRRRLARGSNGSA</sequence>
<protein>
    <submittedName>
        <fullName evidence="1">DUF2505 domain-containing protein</fullName>
    </submittedName>
</protein>
<dbReference type="RefSeq" id="WP_337704439.1">
    <property type="nucleotide sequence ID" value="NZ_JBBEGM010000007.1"/>
</dbReference>
<evidence type="ECO:0000313" key="1">
    <source>
        <dbReference type="EMBL" id="MEJ2863078.1"/>
    </source>
</evidence>
<reference evidence="1 2" key="1">
    <citation type="submission" date="2024-03" db="EMBL/GenBank/DDBJ databases">
        <title>Actinomycetospora sp. OC33-EN07, a novel actinomycete isolated from wild orchid (Aerides multiflora).</title>
        <authorList>
            <person name="Suriyachadkun C."/>
        </authorList>
    </citation>
    <scope>NUCLEOTIDE SEQUENCE [LARGE SCALE GENOMIC DNA]</scope>
    <source>
        <strain evidence="1 2">OC33-EN07</strain>
    </source>
</reference>
<dbReference type="EMBL" id="JBBEGM010000007">
    <property type="protein sequence ID" value="MEJ2863078.1"/>
    <property type="molecule type" value="Genomic_DNA"/>
</dbReference>
<dbReference type="InterPro" id="IPR019639">
    <property type="entry name" value="DUF2505"/>
</dbReference>
<name>A0ABU8M9E9_9PSEU</name>
<dbReference type="Proteomes" id="UP001369736">
    <property type="component" value="Unassembled WGS sequence"/>
</dbReference>
<organism evidence="1 2">
    <name type="scientific">Actinomycetospora flava</name>
    <dbReference type="NCBI Taxonomy" id="3129232"/>
    <lineage>
        <taxon>Bacteria</taxon>
        <taxon>Bacillati</taxon>
        <taxon>Actinomycetota</taxon>
        <taxon>Actinomycetes</taxon>
        <taxon>Pseudonocardiales</taxon>
        <taxon>Pseudonocardiaceae</taxon>
        <taxon>Actinomycetospora</taxon>
    </lineage>
</organism>
<keyword evidence="2" id="KW-1185">Reference proteome</keyword>
<evidence type="ECO:0000313" key="2">
    <source>
        <dbReference type="Proteomes" id="UP001369736"/>
    </source>
</evidence>
<comment type="caution">
    <text evidence="1">The sequence shown here is derived from an EMBL/GenBank/DDBJ whole genome shotgun (WGS) entry which is preliminary data.</text>
</comment>
<dbReference type="Pfam" id="PF10698">
    <property type="entry name" value="DUF2505"/>
    <property type="match status" value="1"/>
</dbReference>